<organism evidence="5 6">
    <name type="scientific">Acidihalobacter ferrooxydans</name>
    <dbReference type="NCBI Taxonomy" id="1765967"/>
    <lineage>
        <taxon>Bacteria</taxon>
        <taxon>Pseudomonadati</taxon>
        <taxon>Pseudomonadota</taxon>
        <taxon>Gammaproteobacteria</taxon>
        <taxon>Chromatiales</taxon>
        <taxon>Ectothiorhodospiraceae</taxon>
        <taxon>Acidihalobacter</taxon>
    </lineage>
</organism>
<dbReference type="InterPro" id="IPR015854">
    <property type="entry name" value="ABC_transpr_LolD-like"/>
</dbReference>
<dbReference type="InterPro" id="IPR003439">
    <property type="entry name" value="ABC_transporter-like_ATP-bd"/>
</dbReference>
<dbReference type="InterPro" id="IPR003593">
    <property type="entry name" value="AAA+_ATPase"/>
</dbReference>
<evidence type="ECO:0000259" key="4">
    <source>
        <dbReference type="PROSITE" id="PS50893"/>
    </source>
</evidence>
<keyword evidence="3 5" id="KW-0067">ATP-binding</keyword>
<evidence type="ECO:0000256" key="3">
    <source>
        <dbReference type="ARBA" id="ARBA00022840"/>
    </source>
</evidence>
<dbReference type="GO" id="GO:0005524">
    <property type="term" value="F:ATP binding"/>
    <property type="evidence" value="ECO:0007669"/>
    <property type="project" value="UniProtKB-KW"/>
</dbReference>
<dbReference type="Gene3D" id="3.40.50.300">
    <property type="entry name" value="P-loop containing nucleotide triphosphate hydrolases"/>
    <property type="match status" value="1"/>
</dbReference>
<dbReference type="Proteomes" id="UP000243807">
    <property type="component" value="Chromosome"/>
</dbReference>
<dbReference type="GO" id="GO:0005886">
    <property type="term" value="C:plasma membrane"/>
    <property type="evidence" value="ECO:0007669"/>
    <property type="project" value="TreeGrafter"/>
</dbReference>
<proteinExistence type="inferred from homology"/>
<gene>
    <name evidence="5" type="ORF">BW247_04290</name>
</gene>
<dbReference type="PROSITE" id="PS50893">
    <property type="entry name" value="ABC_TRANSPORTER_2"/>
    <property type="match status" value="1"/>
</dbReference>
<keyword evidence="2" id="KW-0547">Nucleotide-binding</keyword>
<dbReference type="STRING" id="1765967.BW247_04290"/>
<dbReference type="AlphaFoldDB" id="A0A1P8UEX0"/>
<dbReference type="KEGG" id="afy:BW247_04290"/>
<dbReference type="EMBL" id="CP019434">
    <property type="protein sequence ID" value="APZ42403.1"/>
    <property type="molecule type" value="Genomic_DNA"/>
</dbReference>
<dbReference type="RefSeq" id="WP_076835991.1">
    <property type="nucleotide sequence ID" value="NZ_CP019434.1"/>
</dbReference>
<dbReference type="Pfam" id="PF00005">
    <property type="entry name" value="ABC_tran"/>
    <property type="match status" value="1"/>
</dbReference>
<protein>
    <submittedName>
        <fullName evidence="5">ABC transporter ATP-binding protein</fullName>
    </submittedName>
</protein>
<name>A0A1P8UEX0_9GAMM</name>
<dbReference type="SMART" id="SM00382">
    <property type="entry name" value="AAA"/>
    <property type="match status" value="1"/>
</dbReference>
<keyword evidence="6" id="KW-1185">Reference proteome</keyword>
<reference evidence="5 6" key="1">
    <citation type="submission" date="2017-01" db="EMBL/GenBank/DDBJ databases">
        <title>Draft sequence of Acidihalobacter ferrooxidans strain DSM 14175 (strain V8).</title>
        <authorList>
            <person name="Khaleque H.N."/>
            <person name="Ramsay J.P."/>
            <person name="Murphy R.J.T."/>
            <person name="Kaksonen A.H."/>
            <person name="Boxall N.J."/>
            <person name="Watkin E.L.J."/>
        </authorList>
    </citation>
    <scope>NUCLEOTIDE SEQUENCE [LARGE SCALE GENOMIC DNA]</scope>
    <source>
        <strain evidence="5 6">V8</strain>
    </source>
</reference>
<evidence type="ECO:0000256" key="1">
    <source>
        <dbReference type="ARBA" id="ARBA00005417"/>
    </source>
</evidence>
<dbReference type="GO" id="GO:0022857">
    <property type="term" value="F:transmembrane transporter activity"/>
    <property type="evidence" value="ECO:0007669"/>
    <property type="project" value="TreeGrafter"/>
</dbReference>
<dbReference type="GO" id="GO:0016887">
    <property type="term" value="F:ATP hydrolysis activity"/>
    <property type="evidence" value="ECO:0007669"/>
    <property type="project" value="InterPro"/>
</dbReference>
<dbReference type="OrthoDB" id="66958at2"/>
<comment type="similarity">
    <text evidence="1">Belongs to the ABC transporter superfamily.</text>
</comment>
<sequence length="227" mass="24003">MSAAEPLLEARGLYRFFHIGDDETAALHGVELRLRPGEFVAVMGPSGSGKSTLLACLTGLDEPDAGAVTVAGRRLTRRPEAERARLRARHFGILRQSGNLFPQLSVRQNIALQRRLAGVRGGAASAPIDALLERVALAHRGDDYPASLSGGETARAALAVALAADPAVLIADEPTAEVDRDTEDRLLDTLAAHCAAGRAVLVATHSAELARRADRIVRLRDGGLTDV</sequence>
<evidence type="ECO:0000313" key="5">
    <source>
        <dbReference type="EMBL" id="APZ42403.1"/>
    </source>
</evidence>
<evidence type="ECO:0000313" key="6">
    <source>
        <dbReference type="Proteomes" id="UP000243807"/>
    </source>
</evidence>
<dbReference type="SUPFAM" id="SSF52540">
    <property type="entry name" value="P-loop containing nucleoside triphosphate hydrolases"/>
    <property type="match status" value="1"/>
</dbReference>
<accession>A0A1P8UEX0</accession>
<dbReference type="PANTHER" id="PTHR24220:SF689">
    <property type="entry name" value="LIPOPROTEIN-RELEASING SYSTEM ATP-BINDING PROTEIN LOLD"/>
    <property type="match status" value="1"/>
</dbReference>
<dbReference type="PANTHER" id="PTHR24220">
    <property type="entry name" value="IMPORT ATP-BINDING PROTEIN"/>
    <property type="match status" value="1"/>
</dbReference>
<dbReference type="InterPro" id="IPR027417">
    <property type="entry name" value="P-loop_NTPase"/>
</dbReference>
<feature type="domain" description="ABC transporter" evidence="4">
    <location>
        <begin position="8"/>
        <end position="227"/>
    </location>
</feature>
<evidence type="ECO:0000256" key="2">
    <source>
        <dbReference type="ARBA" id="ARBA00022741"/>
    </source>
</evidence>